<dbReference type="InterPro" id="IPR052337">
    <property type="entry name" value="SAT4-like"/>
</dbReference>
<dbReference type="PANTHER" id="PTHR33048">
    <property type="entry name" value="PTH11-LIKE INTEGRAL MEMBRANE PROTEIN (AFU_ORTHOLOGUE AFUA_5G11245)"/>
    <property type="match status" value="1"/>
</dbReference>
<evidence type="ECO:0000256" key="6">
    <source>
        <dbReference type="SAM" id="MobiDB-lite"/>
    </source>
</evidence>
<dbReference type="OrthoDB" id="444631at2759"/>
<dbReference type="InterPro" id="IPR049326">
    <property type="entry name" value="Rhodopsin_dom_fungi"/>
</dbReference>
<dbReference type="Pfam" id="PF20684">
    <property type="entry name" value="Fung_rhodopsin"/>
    <property type="match status" value="1"/>
</dbReference>
<sequence>MSLSGLDWDTTPALAPPEGEHTDFVNHPYDGGRFIIVNIIFLIISFSSILVRLWTRIFIARGFRLDDAMFVRYKWRDAGDAQLGTRRPHVGCPSIPPLAMVHEAAIIYCAGTGFLKCSVLLFYVRIFPSRNFHIVVWVLVFIAAGYSLASVLANVFSCNPIAKSWDMRIERGSCMDRPTFYFWNAGLGIFTDFATVLAPVPWLRRLQMPTRQKIAVGCILATGCFVGIVSCVRLSSLYILQHTTDLTWATTNALMWCVIELNLGIFGGCVTAMRPFMRRYFPRLLGLSSYNTDKYPSQSRGNSLPLHSIPRSTDPKFSNHGHQYSMAYKSALDNSSEEHILSGGAGPSQGTGKEFDGIVRTVEFDIKKSGVDSRDTRES</sequence>
<evidence type="ECO:0000313" key="10">
    <source>
        <dbReference type="Proteomes" id="UP000256690"/>
    </source>
</evidence>
<keyword evidence="3 7" id="KW-1133">Transmembrane helix</keyword>
<dbReference type="Proteomes" id="UP000256690">
    <property type="component" value="Unassembled WGS sequence"/>
</dbReference>
<feature type="transmembrane region" description="Helical" evidence="7">
    <location>
        <begin position="34"/>
        <end position="54"/>
    </location>
</feature>
<evidence type="ECO:0000256" key="7">
    <source>
        <dbReference type="SAM" id="Phobius"/>
    </source>
</evidence>
<feature type="transmembrane region" description="Helical" evidence="7">
    <location>
        <begin position="214"/>
        <end position="241"/>
    </location>
</feature>
<evidence type="ECO:0000256" key="2">
    <source>
        <dbReference type="ARBA" id="ARBA00022692"/>
    </source>
</evidence>
<evidence type="ECO:0000259" key="8">
    <source>
        <dbReference type="Pfam" id="PF20684"/>
    </source>
</evidence>
<dbReference type="RefSeq" id="XP_026603630.1">
    <property type="nucleotide sequence ID" value="XM_026747798.1"/>
</dbReference>
<evidence type="ECO:0000313" key="9">
    <source>
        <dbReference type="EMBL" id="RDW78930.1"/>
    </source>
</evidence>
<comment type="caution">
    <text evidence="9">The sequence shown here is derived from an EMBL/GenBank/DDBJ whole genome shotgun (WGS) entry which is preliminary data.</text>
</comment>
<accession>A0A3D8RYJ6</accession>
<evidence type="ECO:0000256" key="1">
    <source>
        <dbReference type="ARBA" id="ARBA00004141"/>
    </source>
</evidence>
<evidence type="ECO:0000256" key="3">
    <source>
        <dbReference type="ARBA" id="ARBA00022989"/>
    </source>
</evidence>
<reference evidence="9 10" key="1">
    <citation type="journal article" date="2018" name="IMA Fungus">
        <title>IMA Genome-F 9: Draft genome sequence of Annulohypoxylon stygium, Aspergillus mulundensis, Berkeleyomyces basicola (syn. Thielaviopsis basicola), Ceratocystis smalleyi, two Cercospora beticola strains, Coleophoma cylindrospora, Fusarium fracticaudum, Phialophora cf. hyalina, and Morchella septimelata.</title>
        <authorList>
            <person name="Wingfield B.D."/>
            <person name="Bills G.F."/>
            <person name="Dong Y."/>
            <person name="Huang W."/>
            <person name="Nel W.J."/>
            <person name="Swalarsk-Parry B.S."/>
            <person name="Vaghefi N."/>
            <person name="Wilken P.M."/>
            <person name="An Z."/>
            <person name="de Beer Z.W."/>
            <person name="De Vos L."/>
            <person name="Chen L."/>
            <person name="Duong T.A."/>
            <person name="Gao Y."/>
            <person name="Hammerbacher A."/>
            <person name="Kikkert J.R."/>
            <person name="Li Y."/>
            <person name="Li H."/>
            <person name="Li K."/>
            <person name="Li Q."/>
            <person name="Liu X."/>
            <person name="Ma X."/>
            <person name="Naidoo K."/>
            <person name="Pethybridge S.J."/>
            <person name="Sun J."/>
            <person name="Steenkamp E.T."/>
            <person name="van der Nest M.A."/>
            <person name="van Wyk S."/>
            <person name="Wingfield M.J."/>
            <person name="Xiong C."/>
            <person name="Yue Q."/>
            <person name="Zhang X."/>
        </authorList>
    </citation>
    <scope>NUCLEOTIDE SEQUENCE [LARGE SCALE GENOMIC DNA]</scope>
    <source>
        <strain evidence="9 10">DSM 5745</strain>
    </source>
</reference>
<keyword evidence="2 7" id="KW-0812">Transmembrane</keyword>
<feature type="transmembrane region" description="Helical" evidence="7">
    <location>
        <begin position="253"/>
        <end position="273"/>
    </location>
</feature>
<name>A0A3D8RYJ6_9EURO</name>
<comment type="subcellular location">
    <subcellularLocation>
        <location evidence="1">Membrane</location>
        <topology evidence="1">Multi-pass membrane protein</topology>
    </subcellularLocation>
</comment>
<comment type="similarity">
    <text evidence="5">Belongs to the SAT4 family.</text>
</comment>
<feature type="transmembrane region" description="Helical" evidence="7">
    <location>
        <begin position="180"/>
        <end position="202"/>
    </location>
</feature>
<dbReference type="STRING" id="1810919.A0A3D8RYJ6"/>
<feature type="transmembrane region" description="Helical" evidence="7">
    <location>
        <begin position="134"/>
        <end position="156"/>
    </location>
</feature>
<keyword evidence="10" id="KW-1185">Reference proteome</keyword>
<feature type="region of interest" description="Disordered" evidence="6">
    <location>
        <begin position="295"/>
        <end position="318"/>
    </location>
</feature>
<dbReference type="EMBL" id="PVWQ01000006">
    <property type="protein sequence ID" value="RDW78930.1"/>
    <property type="molecule type" value="Genomic_DNA"/>
</dbReference>
<dbReference type="GeneID" id="38116152"/>
<keyword evidence="4 7" id="KW-0472">Membrane</keyword>
<gene>
    <name evidence="9" type="ORF">DSM5745_05782</name>
</gene>
<dbReference type="PANTHER" id="PTHR33048:SF47">
    <property type="entry name" value="INTEGRAL MEMBRANE PROTEIN-RELATED"/>
    <property type="match status" value="1"/>
</dbReference>
<proteinExistence type="inferred from homology"/>
<evidence type="ECO:0000256" key="5">
    <source>
        <dbReference type="ARBA" id="ARBA00038359"/>
    </source>
</evidence>
<evidence type="ECO:0000256" key="4">
    <source>
        <dbReference type="ARBA" id="ARBA00023136"/>
    </source>
</evidence>
<dbReference type="AlphaFoldDB" id="A0A3D8RYJ6"/>
<dbReference type="GO" id="GO:0016020">
    <property type="term" value="C:membrane"/>
    <property type="evidence" value="ECO:0007669"/>
    <property type="project" value="UniProtKB-SubCell"/>
</dbReference>
<feature type="domain" description="Rhodopsin" evidence="8">
    <location>
        <begin position="52"/>
        <end position="279"/>
    </location>
</feature>
<protein>
    <recommendedName>
        <fullName evidence="8">Rhodopsin domain-containing protein</fullName>
    </recommendedName>
</protein>
<organism evidence="9 10">
    <name type="scientific">Aspergillus mulundensis</name>
    <dbReference type="NCBI Taxonomy" id="1810919"/>
    <lineage>
        <taxon>Eukaryota</taxon>
        <taxon>Fungi</taxon>
        <taxon>Dikarya</taxon>
        <taxon>Ascomycota</taxon>
        <taxon>Pezizomycotina</taxon>
        <taxon>Eurotiomycetes</taxon>
        <taxon>Eurotiomycetidae</taxon>
        <taxon>Eurotiales</taxon>
        <taxon>Aspergillaceae</taxon>
        <taxon>Aspergillus</taxon>
        <taxon>Aspergillus subgen. Nidulantes</taxon>
    </lineage>
</organism>